<evidence type="ECO:0000256" key="7">
    <source>
        <dbReference type="ARBA" id="ARBA00023237"/>
    </source>
</evidence>
<dbReference type="InterPro" id="IPR037066">
    <property type="entry name" value="Plug_dom_sf"/>
</dbReference>
<gene>
    <name evidence="11" type="ORF">F3B98_18815</name>
    <name evidence="10" type="ORF">F3D66_24720</name>
</gene>
<evidence type="ECO:0000313" key="13">
    <source>
        <dbReference type="Proteomes" id="UP000473905"/>
    </source>
</evidence>
<dbReference type="PANTHER" id="PTHR30069:SF29">
    <property type="entry name" value="HEMOGLOBIN AND HEMOGLOBIN-HAPTOGLOBIN-BINDING PROTEIN 1-RELATED"/>
    <property type="match status" value="1"/>
</dbReference>
<dbReference type="PROSITE" id="PS52016">
    <property type="entry name" value="TONB_DEPENDENT_REC_3"/>
    <property type="match status" value="1"/>
</dbReference>
<dbReference type="InterPro" id="IPR018247">
    <property type="entry name" value="EF_Hand_1_Ca_BS"/>
</dbReference>
<evidence type="ECO:0000256" key="8">
    <source>
        <dbReference type="PROSITE-ProRule" id="PRU01360"/>
    </source>
</evidence>
<keyword evidence="11" id="KW-0675">Receptor</keyword>
<proteinExistence type="inferred from homology"/>
<dbReference type="InterPro" id="IPR023996">
    <property type="entry name" value="TonB-dep_OMP_SusC/RagA"/>
</dbReference>
<dbReference type="GO" id="GO:0044718">
    <property type="term" value="P:siderophore transmembrane transport"/>
    <property type="evidence" value="ECO:0007669"/>
    <property type="project" value="TreeGrafter"/>
</dbReference>
<keyword evidence="3 8" id="KW-1134">Transmembrane beta strand</keyword>
<feature type="domain" description="TonB-dependent receptor plug" evidence="9">
    <location>
        <begin position="161"/>
        <end position="271"/>
    </location>
</feature>
<evidence type="ECO:0000256" key="6">
    <source>
        <dbReference type="ARBA" id="ARBA00023136"/>
    </source>
</evidence>
<dbReference type="EMBL" id="VWKB01000043">
    <property type="protein sequence ID" value="KAA4090624.1"/>
    <property type="molecule type" value="Genomic_DNA"/>
</dbReference>
<dbReference type="PANTHER" id="PTHR30069">
    <property type="entry name" value="TONB-DEPENDENT OUTER MEMBRANE RECEPTOR"/>
    <property type="match status" value="1"/>
</dbReference>
<dbReference type="Gene3D" id="2.170.130.10">
    <property type="entry name" value="TonB-dependent receptor, plug domain"/>
    <property type="match status" value="1"/>
</dbReference>
<keyword evidence="13" id="KW-1185">Reference proteome</keyword>
<dbReference type="GO" id="GO:0009279">
    <property type="term" value="C:cell outer membrane"/>
    <property type="evidence" value="ECO:0007669"/>
    <property type="project" value="UniProtKB-SubCell"/>
</dbReference>
<evidence type="ECO:0000313" key="10">
    <source>
        <dbReference type="EMBL" id="KAA4090624.1"/>
    </source>
</evidence>
<comment type="subcellular location">
    <subcellularLocation>
        <location evidence="1 8">Cell outer membrane</location>
        <topology evidence="1 8">Multi-pass membrane protein</topology>
    </subcellularLocation>
</comment>
<keyword evidence="6 8" id="KW-0472">Membrane</keyword>
<dbReference type="InterPro" id="IPR039426">
    <property type="entry name" value="TonB-dep_rcpt-like"/>
</dbReference>
<keyword evidence="7 8" id="KW-0998">Cell outer membrane</keyword>
<dbReference type="Proteomes" id="UP000435985">
    <property type="component" value="Unassembled WGS sequence"/>
</dbReference>
<organism evidence="11 12">
    <name type="scientific">Bacteroides ovatus</name>
    <dbReference type="NCBI Taxonomy" id="28116"/>
    <lineage>
        <taxon>Bacteria</taxon>
        <taxon>Pseudomonadati</taxon>
        <taxon>Bacteroidota</taxon>
        <taxon>Bacteroidia</taxon>
        <taxon>Bacteroidales</taxon>
        <taxon>Bacteroidaceae</taxon>
        <taxon>Bacteroides</taxon>
    </lineage>
</organism>
<evidence type="ECO:0000256" key="5">
    <source>
        <dbReference type="ARBA" id="ARBA00022729"/>
    </source>
</evidence>
<evidence type="ECO:0000313" key="12">
    <source>
        <dbReference type="Proteomes" id="UP000435985"/>
    </source>
</evidence>
<dbReference type="AlphaFoldDB" id="A0A139KSF9"/>
<evidence type="ECO:0000259" key="9">
    <source>
        <dbReference type="Pfam" id="PF07715"/>
    </source>
</evidence>
<dbReference type="InterPro" id="IPR036942">
    <property type="entry name" value="Beta-barrel_TonB_sf"/>
</dbReference>
<dbReference type="FunFam" id="2.60.40.1120:FF:000003">
    <property type="entry name" value="Outer membrane protein Omp121"/>
    <property type="match status" value="1"/>
</dbReference>
<dbReference type="EMBL" id="VWFO01000027">
    <property type="protein sequence ID" value="KAA4662466.1"/>
    <property type="molecule type" value="Genomic_DNA"/>
</dbReference>
<sequence length="1097" mass="122680">MPHFILENKNLILFLNLKFNFMKRRGLIFNSQPNKTVVFALGLMLGLCPATQIWAFDNADENQVVLQSHKQVKGQIVDAMGEPIIGASILEKGTTNGVISDIDGNFSLNVSAPNAIIVISYIGFKSLELPASDPNLKRIVMKEDTEVLDEVVVVGYGTQKKESLTGAVTVVGAKQLENKGTMSSPLQAMQGTVPGVIITRNSGAPGDESWGMKLRGASSSNSTDPLIIVDGVEYSDGINGMRNLNPDDIESINFLKDASAAIYGSKAAGGVVLITTKKAKAGKTVVQYNGSFTGKVVGLQPELMSLDQWADAVITAQTNDGYSDSNWIRYAKLAKLYKNQYIDLNHSTHPIPEGFKDVEDFVFMDNDWQDILWGNSWSTQHDLSVSGGTERNLFRLSLGYMYDNSTLKWGNNNNQRYNMRLNNQFKLSDNVMLTSSIGYNRQDQVSPSMIGKVLSQSSPQPGLPASTIDGRPYGWGTWRALNWWAEEGGDNKLKVSAINISESLNWKIYSDLDMVVNVGYNTSTATREKVEKSIDWYNYAGTTLLATEPTQENSKYSDSFSRTDYYMASGYLNWHKTLAEVHNLSAMAGAQYNYTQYKYTFVSVKDINPSLEIPNGAGEVLIKDGDSKPAKWHEAMMSYFGRLNYDYKQRYLLEGNLRYDGSSKFRPENRWQFFWGVSGGWRLSEESFMHSLSSVVNNLKLRLSYGVLGNQSGVDRYDGTQLYNFASSNGAYIGSGKVSTIDTNGKIVTTDRTWERIHSYNLGVDFAFLNNRLTGTFELFMKKNNNMLIDAQYPGVLGDNAPTMNLGKFEAKGWEGNITWSDKIGPVQYHIGGTITYTTNKLIDLGATSVLKSGFVDKQQGYPLNSYFGLRYIGKIQTQEELEKYKYYYLDGNGIGMQDNIRLGDNMFEDVNGDGVLDQNDYVYLGTDDPKLSYSFNVGLEWKGFDFSAIFQGVGRRTVYRGGEGNETWRVPMSAIYLNTTTQSIGNTWSPENRNAYYPTYTSVGSINNYNYQCSSWSVENGSYLRLKNLTLGYTLPVSWLAKTNVISKLRIYFTGADLWEHSKLKDGWDPEASRKTKDLGRYPFNRTFTVGVNATF</sequence>
<dbReference type="Pfam" id="PF07715">
    <property type="entry name" value="Plug"/>
    <property type="match status" value="1"/>
</dbReference>
<dbReference type="PROSITE" id="PS00018">
    <property type="entry name" value="EF_HAND_1"/>
    <property type="match status" value="1"/>
</dbReference>
<dbReference type="InterPro" id="IPR008969">
    <property type="entry name" value="CarboxyPept-like_regulatory"/>
</dbReference>
<dbReference type="InterPro" id="IPR012910">
    <property type="entry name" value="Plug_dom"/>
</dbReference>
<dbReference type="Pfam" id="PF13715">
    <property type="entry name" value="CarbopepD_reg_2"/>
    <property type="match status" value="1"/>
</dbReference>
<dbReference type="NCBIfam" id="TIGR04057">
    <property type="entry name" value="SusC_RagA_signa"/>
    <property type="match status" value="1"/>
</dbReference>
<evidence type="ECO:0000256" key="4">
    <source>
        <dbReference type="ARBA" id="ARBA00022692"/>
    </source>
</evidence>
<name>A0A139KSF9_BACOV</name>
<dbReference type="NCBIfam" id="TIGR04056">
    <property type="entry name" value="OMP_RagA_SusC"/>
    <property type="match status" value="1"/>
</dbReference>
<comment type="similarity">
    <text evidence="8">Belongs to the TonB-dependent receptor family.</text>
</comment>
<dbReference type="GO" id="GO:0015344">
    <property type="term" value="F:siderophore uptake transmembrane transporter activity"/>
    <property type="evidence" value="ECO:0007669"/>
    <property type="project" value="TreeGrafter"/>
</dbReference>
<evidence type="ECO:0000313" key="11">
    <source>
        <dbReference type="EMBL" id="KAA4662466.1"/>
    </source>
</evidence>
<evidence type="ECO:0000256" key="3">
    <source>
        <dbReference type="ARBA" id="ARBA00022452"/>
    </source>
</evidence>
<protein>
    <submittedName>
        <fullName evidence="11">TonB-dependent receptor</fullName>
    </submittedName>
</protein>
<keyword evidence="4 8" id="KW-0812">Transmembrane</keyword>
<comment type="caution">
    <text evidence="11">The sequence shown here is derived from an EMBL/GenBank/DDBJ whole genome shotgun (WGS) entry which is preliminary data.</text>
</comment>
<dbReference type="Gene3D" id="2.60.40.1120">
    <property type="entry name" value="Carboxypeptidase-like, regulatory domain"/>
    <property type="match status" value="1"/>
</dbReference>
<dbReference type="SUPFAM" id="SSF49464">
    <property type="entry name" value="Carboxypeptidase regulatory domain-like"/>
    <property type="match status" value="1"/>
</dbReference>
<keyword evidence="5" id="KW-0732">Signal</keyword>
<dbReference type="InterPro" id="IPR023997">
    <property type="entry name" value="TonB-dep_OMP_SusC/RagA_CS"/>
</dbReference>
<accession>A0A139KSF9</accession>
<keyword evidence="2 8" id="KW-0813">Transport</keyword>
<reference evidence="12 13" key="1">
    <citation type="journal article" date="2019" name="Nat. Med.">
        <title>A library of human gut bacterial isolates paired with longitudinal multiomics data enables mechanistic microbiome research.</title>
        <authorList>
            <person name="Poyet M."/>
            <person name="Groussin M."/>
            <person name="Gibbons S.M."/>
            <person name="Avila-Pacheco J."/>
            <person name="Jiang X."/>
            <person name="Kearney S.M."/>
            <person name="Perrotta A.R."/>
            <person name="Berdy B."/>
            <person name="Zhao S."/>
            <person name="Lieberman T.D."/>
            <person name="Swanson P.K."/>
            <person name="Smith M."/>
            <person name="Roesemann S."/>
            <person name="Alexander J.E."/>
            <person name="Rich S.A."/>
            <person name="Livny J."/>
            <person name="Vlamakis H."/>
            <person name="Clish C."/>
            <person name="Bullock K."/>
            <person name="Deik A."/>
            <person name="Scott J."/>
            <person name="Pierce K.A."/>
            <person name="Xavier R.J."/>
            <person name="Alm E.J."/>
        </authorList>
    </citation>
    <scope>NUCLEOTIDE SEQUENCE [LARGE SCALE GENOMIC DNA]</scope>
    <source>
        <strain evidence="10 13">BIOML-A134</strain>
        <strain evidence="11 12">BIOML-A14</strain>
    </source>
</reference>
<evidence type="ECO:0000256" key="1">
    <source>
        <dbReference type="ARBA" id="ARBA00004571"/>
    </source>
</evidence>
<dbReference type="Proteomes" id="UP000473905">
    <property type="component" value="Unassembled WGS sequence"/>
</dbReference>
<dbReference type="Gene3D" id="2.40.170.20">
    <property type="entry name" value="TonB-dependent receptor, beta-barrel domain"/>
    <property type="match status" value="1"/>
</dbReference>
<dbReference type="SUPFAM" id="SSF56935">
    <property type="entry name" value="Porins"/>
    <property type="match status" value="1"/>
</dbReference>
<evidence type="ECO:0000256" key="2">
    <source>
        <dbReference type="ARBA" id="ARBA00022448"/>
    </source>
</evidence>